<reference evidence="5" key="1">
    <citation type="journal article" date="2015" name="Nat. Plants">
        <title>Genome expansion of Arabis alpina linked with retrotransposition and reduced symmetric DNA methylation.</title>
        <authorList>
            <person name="Willing E.M."/>
            <person name="Rawat V."/>
            <person name="Mandakova T."/>
            <person name="Maumus F."/>
            <person name="James G.V."/>
            <person name="Nordstroem K.J."/>
            <person name="Becker C."/>
            <person name="Warthmann N."/>
            <person name="Chica C."/>
            <person name="Szarzynska B."/>
            <person name="Zytnicki M."/>
            <person name="Albani M.C."/>
            <person name="Kiefer C."/>
            <person name="Bergonzi S."/>
            <person name="Castaings L."/>
            <person name="Mateos J.L."/>
            <person name="Berns M.C."/>
            <person name="Bujdoso N."/>
            <person name="Piofczyk T."/>
            <person name="de Lorenzo L."/>
            <person name="Barrero-Sicilia C."/>
            <person name="Mateos I."/>
            <person name="Piednoel M."/>
            <person name="Hagmann J."/>
            <person name="Chen-Min-Tao R."/>
            <person name="Iglesias-Fernandez R."/>
            <person name="Schuster S.C."/>
            <person name="Alonso-Blanco C."/>
            <person name="Roudier F."/>
            <person name="Carbonero P."/>
            <person name="Paz-Ares J."/>
            <person name="Davis S.J."/>
            <person name="Pecinka A."/>
            <person name="Quesneville H."/>
            <person name="Colot V."/>
            <person name="Lysak M.A."/>
            <person name="Weigel D."/>
            <person name="Coupland G."/>
            <person name="Schneeberger K."/>
        </authorList>
    </citation>
    <scope>NUCLEOTIDE SEQUENCE [LARGE SCALE GENOMIC DNA]</scope>
    <source>
        <strain evidence="5">cv. Pajares</strain>
    </source>
</reference>
<dbReference type="EMBL" id="CM002874">
    <property type="protein sequence ID" value="KFK32061.1"/>
    <property type="molecule type" value="Genomic_DNA"/>
</dbReference>
<keyword evidence="2" id="KW-0808">Transferase</keyword>
<dbReference type="Gramene" id="KFK32061">
    <property type="protein sequence ID" value="KFK32061"/>
    <property type="gene ID" value="AALP_AA6G194500"/>
</dbReference>
<dbReference type="InterPro" id="IPR027483">
    <property type="entry name" value="PInositol-4-P-4/5-kinase_C_sf"/>
</dbReference>
<keyword evidence="5" id="KW-1185">Reference proteome</keyword>
<evidence type="ECO:0000313" key="4">
    <source>
        <dbReference type="EMBL" id="KFK32061.1"/>
    </source>
</evidence>
<protein>
    <recommendedName>
        <fullName evidence="3">PIPK domain-containing protein</fullName>
    </recommendedName>
</protein>
<feature type="domain" description="PIPK" evidence="3">
    <location>
        <begin position="380"/>
        <end position="678"/>
    </location>
</feature>
<dbReference type="GO" id="GO:0046854">
    <property type="term" value="P:phosphatidylinositol phosphate biosynthetic process"/>
    <property type="evidence" value="ECO:0007669"/>
    <property type="project" value="TreeGrafter"/>
</dbReference>
<dbReference type="SUPFAM" id="SSF56104">
    <property type="entry name" value="SAICAR synthase-like"/>
    <property type="match status" value="1"/>
</dbReference>
<dbReference type="Proteomes" id="UP000029120">
    <property type="component" value="Chromosome 6"/>
</dbReference>
<evidence type="ECO:0000256" key="1">
    <source>
        <dbReference type="ARBA" id="ARBA00022777"/>
    </source>
</evidence>
<dbReference type="GO" id="GO:0005524">
    <property type="term" value="F:ATP binding"/>
    <property type="evidence" value="ECO:0007669"/>
    <property type="project" value="UniProtKB-UniRule"/>
</dbReference>
<dbReference type="GO" id="GO:0010008">
    <property type="term" value="C:endosome membrane"/>
    <property type="evidence" value="ECO:0007669"/>
    <property type="project" value="TreeGrafter"/>
</dbReference>
<evidence type="ECO:0000313" key="5">
    <source>
        <dbReference type="Proteomes" id="UP000029120"/>
    </source>
</evidence>
<dbReference type="Gene3D" id="3.30.810.10">
    <property type="entry name" value="2-Layer Sandwich"/>
    <property type="match status" value="1"/>
</dbReference>
<dbReference type="InterPro" id="IPR002498">
    <property type="entry name" value="PInositol-4-P-4/5-kinase_core"/>
</dbReference>
<gene>
    <name evidence="4" type="ordered locus">AALP_Aa6g194500</name>
</gene>
<evidence type="ECO:0000259" key="3">
    <source>
        <dbReference type="PROSITE" id="PS51455"/>
    </source>
</evidence>
<name>A0A087GQA9_ARAAL</name>
<dbReference type="SMART" id="SM00330">
    <property type="entry name" value="PIPKc"/>
    <property type="match status" value="1"/>
</dbReference>
<evidence type="ECO:0000256" key="2">
    <source>
        <dbReference type="PROSITE-ProRule" id="PRU00781"/>
    </source>
</evidence>
<dbReference type="AlphaFoldDB" id="A0A087GQA9"/>
<dbReference type="GO" id="GO:0000285">
    <property type="term" value="F:1-phosphatidylinositol-3-phosphate 5-kinase activity"/>
    <property type="evidence" value="ECO:0007669"/>
    <property type="project" value="TreeGrafter"/>
</dbReference>
<keyword evidence="2" id="KW-0067">ATP-binding</keyword>
<dbReference type="Pfam" id="PF01504">
    <property type="entry name" value="PIP5K"/>
    <property type="match status" value="1"/>
</dbReference>
<dbReference type="PROSITE" id="PS51455">
    <property type="entry name" value="PIPK"/>
    <property type="match status" value="1"/>
</dbReference>
<keyword evidence="2" id="KW-0547">Nucleotide-binding</keyword>
<dbReference type="PANTHER" id="PTHR45748">
    <property type="entry name" value="1-PHOSPHATIDYLINOSITOL 3-PHOSPHATE 5-KINASE-RELATED"/>
    <property type="match status" value="1"/>
</dbReference>
<sequence>MFLEGCPASLGCTILLKGSDSDELKRVKKVVEYSVTLAYHLILETYFLLDHQEMLSTILSTPQLQESVFDDINRVSLLTNMDDNIETPLDFPSIRVLVSKRNARRRIICDPSHFLDVTFYKNSDVSLEKFLRDLFNLGSRCNTCKELPQAHFYYYELGKFQLRIQLKRLTVGKRLPGEANGNIWMWSRRGKKDVSKKVLISSAACSLFFGKFLDLSFSQQTMLDKLSTSGHSFLQIFGFGYMVAMFSYSQVATYTAVLPQLKLEVAISLRVGWLEKEFQSVITKRTLMFDEVSNCVKQLRSNKKRSGLSLSIIEKILEEERYRYEENAKNVFEQAKTKLLSLNRMRWELFLQALVWNYRLHSLVLQDKDNDFIEVSIELQDDKDSSIAENSVSNGSYNGQWFWISFEELRSKSIVDIEKEYMLKFNIVDYEDELSSLVACALAYLSSDEKRMLITRCINGSLKKDQKLESLISPEILVTFGLLNSLGKPKFSVVCLYAEDFCDFRKHCGFSELEYIDSLKYFKYMKDTYELRNQTCMAKVVGIYQVIIRQPNGRGEIRYNLMVMENLNFGRTISHEYNLKGPLLTRFITPTIGDSAEEVMLGPNFFKDMNNSPIFFSKISKHNLQSVVKNDINFLDSINVMDYSLLVGVELERRELVCRIIGYLKQCTWNMSYPCCIL</sequence>
<accession>A0A087GQA9</accession>
<dbReference type="PANTHER" id="PTHR45748:SF4">
    <property type="entry name" value="1-PHOSPHATIDYLINOSITOL-3-PHOSPHATE 5-KINASE FAB1D-RELATED"/>
    <property type="match status" value="1"/>
</dbReference>
<organism evidence="4 5">
    <name type="scientific">Arabis alpina</name>
    <name type="common">Alpine rock-cress</name>
    <dbReference type="NCBI Taxonomy" id="50452"/>
    <lineage>
        <taxon>Eukaryota</taxon>
        <taxon>Viridiplantae</taxon>
        <taxon>Streptophyta</taxon>
        <taxon>Embryophyta</taxon>
        <taxon>Tracheophyta</taxon>
        <taxon>Spermatophyta</taxon>
        <taxon>Magnoliopsida</taxon>
        <taxon>eudicotyledons</taxon>
        <taxon>Gunneridae</taxon>
        <taxon>Pentapetalae</taxon>
        <taxon>rosids</taxon>
        <taxon>malvids</taxon>
        <taxon>Brassicales</taxon>
        <taxon>Brassicaceae</taxon>
        <taxon>Arabideae</taxon>
        <taxon>Arabis</taxon>
    </lineage>
</organism>
<keyword evidence="1 2" id="KW-0418">Kinase</keyword>
<proteinExistence type="predicted"/>